<dbReference type="WBParaSite" id="MCU_009250-RA">
    <property type="protein sequence ID" value="MCU_009250-RA"/>
    <property type="gene ID" value="MCU_009250"/>
</dbReference>
<evidence type="ECO:0000256" key="3">
    <source>
        <dbReference type="ARBA" id="ARBA00023170"/>
    </source>
</evidence>
<evidence type="ECO:0000313" key="4">
    <source>
        <dbReference type="WBParaSite" id="MCU_009250-RA"/>
    </source>
</evidence>
<sequence length="177" mass="19691">MCRTWPRVFLVEAIEAFIGGVEGSKFVKFLGVIYAMEASANQGSAEATERIGTIVRNITDLRPSPEEFSLLKTLSLFRTGESPATTRGHDHLQRLCNLIHHNLSAHIRTNSFANRERTKALLQCSAAIESVPEVASFLLQGVFQRIFNCSRENLSRMIERMTLAAIEAVNQAALQQS</sequence>
<evidence type="ECO:0000256" key="1">
    <source>
        <dbReference type="ARBA" id="ARBA00023015"/>
    </source>
</evidence>
<evidence type="ECO:0000256" key="2">
    <source>
        <dbReference type="ARBA" id="ARBA00023163"/>
    </source>
</evidence>
<proteinExistence type="predicted"/>
<dbReference type="AlphaFoldDB" id="A0A5K3FKY2"/>
<keyword evidence="3" id="KW-0675">Receptor</keyword>
<dbReference type="Gene3D" id="1.10.565.10">
    <property type="entry name" value="Retinoid X Receptor"/>
    <property type="match status" value="1"/>
</dbReference>
<dbReference type="InterPro" id="IPR035500">
    <property type="entry name" value="NHR-like_dom_sf"/>
</dbReference>
<reference evidence="4" key="1">
    <citation type="submission" date="2019-11" db="UniProtKB">
        <authorList>
            <consortium name="WormBaseParasite"/>
        </authorList>
    </citation>
    <scope>IDENTIFICATION</scope>
</reference>
<accession>A0A5K3FKY2</accession>
<protein>
    <submittedName>
        <fullName evidence="4">Uncharacterized protein</fullName>
    </submittedName>
</protein>
<dbReference type="SUPFAM" id="SSF48508">
    <property type="entry name" value="Nuclear receptor ligand-binding domain"/>
    <property type="match status" value="1"/>
</dbReference>
<keyword evidence="1" id="KW-0805">Transcription regulation</keyword>
<name>A0A5K3FKY2_MESCO</name>
<organism evidence="4">
    <name type="scientific">Mesocestoides corti</name>
    <name type="common">Flatworm</name>
    <dbReference type="NCBI Taxonomy" id="53468"/>
    <lineage>
        <taxon>Eukaryota</taxon>
        <taxon>Metazoa</taxon>
        <taxon>Spiralia</taxon>
        <taxon>Lophotrochozoa</taxon>
        <taxon>Platyhelminthes</taxon>
        <taxon>Cestoda</taxon>
        <taxon>Eucestoda</taxon>
        <taxon>Cyclophyllidea</taxon>
        <taxon>Mesocestoididae</taxon>
        <taxon>Mesocestoides</taxon>
    </lineage>
</organism>
<keyword evidence="2" id="KW-0804">Transcription</keyword>